<name>A0A9Q0WB25_SALPP</name>
<feature type="compositionally biased region" description="Basic and acidic residues" evidence="1">
    <location>
        <begin position="504"/>
        <end position="538"/>
    </location>
</feature>
<feature type="compositionally biased region" description="Basic and acidic residues" evidence="1">
    <location>
        <begin position="90"/>
        <end position="101"/>
    </location>
</feature>
<dbReference type="AlphaFoldDB" id="A0A9Q0WB25"/>
<feature type="compositionally biased region" description="Basic and acidic residues" evidence="1">
    <location>
        <begin position="160"/>
        <end position="209"/>
    </location>
</feature>
<feature type="compositionally biased region" description="Basic and acidic residues" evidence="1">
    <location>
        <begin position="724"/>
        <end position="735"/>
    </location>
</feature>
<organism evidence="2 3">
    <name type="scientific">Salix purpurea</name>
    <name type="common">Purple osier willow</name>
    <dbReference type="NCBI Taxonomy" id="77065"/>
    <lineage>
        <taxon>Eukaryota</taxon>
        <taxon>Viridiplantae</taxon>
        <taxon>Streptophyta</taxon>
        <taxon>Embryophyta</taxon>
        <taxon>Tracheophyta</taxon>
        <taxon>Spermatophyta</taxon>
        <taxon>Magnoliopsida</taxon>
        <taxon>eudicotyledons</taxon>
        <taxon>Gunneridae</taxon>
        <taxon>Pentapetalae</taxon>
        <taxon>rosids</taxon>
        <taxon>fabids</taxon>
        <taxon>Malpighiales</taxon>
        <taxon>Salicaceae</taxon>
        <taxon>Saliceae</taxon>
        <taxon>Salix</taxon>
    </lineage>
</organism>
<feature type="compositionally biased region" description="Basic and acidic residues" evidence="1">
    <location>
        <begin position="254"/>
        <end position="268"/>
    </location>
</feature>
<reference evidence="2" key="2">
    <citation type="journal article" date="2023" name="Int. J. Mol. Sci.">
        <title>De Novo Assembly and Annotation of 11 Diverse Shrub Willow (Salix) Genomes Reveals Novel Gene Organization in Sex-Linked Regions.</title>
        <authorList>
            <person name="Hyden B."/>
            <person name="Feng K."/>
            <person name="Yates T.B."/>
            <person name="Jawdy S."/>
            <person name="Cereghino C."/>
            <person name="Smart L.B."/>
            <person name="Muchero W."/>
        </authorList>
    </citation>
    <scope>NUCLEOTIDE SEQUENCE</scope>
    <source>
        <tissue evidence="2">Shoot tip</tissue>
    </source>
</reference>
<feature type="region of interest" description="Disordered" evidence="1">
    <location>
        <begin position="330"/>
        <end position="541"/>
    </location>
</feature>
<feature type="compositionally biased region" description="Basic and acidic residues" evidence="1">
    <location>
        <begin position="14"/>
        <end position="25"/>
    </location>
</feature>
<feature type="compositionally biased region" description="Basic and acidic residues" evidence="1">
    <location>
        <begin position="568"/>
        <end position="603"/>
    </location>
</feature>
<feature type="compositionally biased region" description="Basic and acidic residues" evidence="1">
    <location>
        <begin position="691"/>
        <end position="716"/>
    </location>
</feature>
<evidence type="ECO:0000313" key="2">
    <source>
        <dbReference type="EMBL" id="KAJ6762473.1"/>
    </source>
</evidence>
<feature type="compositionally biased region" description="Basic and acidic residues" evidence="1">
    <location>
        <begin position="436"/>
        <end position="483"/>
    </location>
</feature>
<feature type="compositionally biased region" description="Basic and acidic residues" evidence="1">
    <location>
        <begin position="392"/>
        <end position="418"/>
    </location>
</feature>
<feature type="compositionally biased region" description="Polar residues" evidence="1">
    <location>
        <begin position="1"/>
        <end position="13"/>
    </location>
</feature>
<comment type="caution">
    <text evidence="2">The sequence shown here is derived from an EMBL/GenBank/DDBJ whole genome shotgun (WGS) entry which is preliminary data.</text>
</comment>
<dbReference type="PANTHER" id="PTHR37729">
    <property type="entry name" value="NEUROFILAMENT PROTEIN-LIKE PROTEIN"/>
    <property type="match status" value="1"/>
</dbReference>
<feature type="region of interest" description="Disordered" evidence="1">
    <location>
        <begin position="90"/>
        <end position="268"/>
    </location>
</feature>
<feature type="region of interest" description="Disordered" evidence="1">
    <location>
        <begin position="779"/>
        <end position="812"/>
    </location>
</feature>
<dbReference type="Proteomes" id="UP001151532">
    <property type="component" value="Chromosome 13"/>
</dbReference>
<feature type="compositionally biased region" description="Basic and acidic residues" evidence="1">
    <location>
        <begin position="645"/>
        <end position="674"/>
    </location>
</feature>
<feature type="compositionally biased region" description="Basic and acidic residues" evidence="1">
    <location>
        <begin position="330"/>
        <end position="372"/>
    </location>
</feature>
<sequence>MATETAPSHQTPTSDHESIENKVTEEINPVEPGTVSLARKPEEEDLNANELASQPTLLDKSEAMEDKKVEPPAVVVQNIDGVPAINVPVDDKKELEKDSISDPHAPSVPTLVADVNGEPVAPAVHSVSKEAEEQQLSTSVEKLLQEKPKMVDVPVSPDGAIEKTEEPSKVLPIKESEPNEAKDTEDSAVSKEVDKAESIIPEVEVKLEDQSEVGEQVEGPKTEAAIEQPKEPVEVLPVKSEAVVQDSEDSQLVSKEDDKPESDEQSKVIKVEPKGKPVEVIVETQEPVEALPIKELEAVQVKDIDDSQELFKEADKVGTIVPEPREVKLESEVTEHMEKNKEQSVEAIEKTQDSSEVHPIKESEAVPLKDIDGSVAVPGVDKPEPKSVVPESEVKLEEQSEVTKLDEKTEEHEVEVKPEGQSIIRELVEQSGVSEQAEKTESVIPETEVKPEEQSEVTKLDEKTEEHEVDVKPEGQSEIREQAEQSGVAEQIEKTETVIPETGVKLEEQSEVTKLDEKTEEHEVEVKPEGQSEIREQAEQSGVAEQIEKVESVILEIGVKLEEQSEVTKLDEKTEEHEVEVKPEDQSETSEHVEIKSTDEKPEQVAAITQLAQVEIKEDGEKSSLPEIIQKAGPEAEGTDLVEVSLKEIVAEAEKGGEEKEAGKNQSRGRENSKRCTKRGTSSAHQSGRALENKKEEVPAKDETQKDGNIEGKLDEATTIVSESVKETQDSMSEVKEEEEEEEETAKTNEESSEQGKGISMTKFAYTCRYMKSCIAKNIGKTPSPSFTKKLKEKEEMEAREEESCEREPPAR</sequence>
<feature type="region of interest" description="Disordered" evidence="1">
    <location>
        <begin position="616"/>
        <end position="759"/>
    </location>
</feature>
<dbReference type="PANTHER" id="PTHR37729:SF1">
    <property type="entry name" value="NEUROFILAMENT PROTEIN-LIKE PROTEIN"/>
    <property type="match status" value="1"/>
</dbReference>
<proteinExistence type="predicted"/>
<reference evidence="2" key="1">
    <citation type="submission" date="2022-11" db="EMBL/GenBank/DDBJ databases">
        <authorList>
            <person name="Hyden B.L."/>
            <person name="Feng K."/>
            <person name="Yates T."/>
            <person name="Jawdy S."/>
            <person name="Smart L.B."/>
            <person name="Muchero W."/>
        </authorList>
    </citation>
    <scope>NUCLEOTIDE SEQUENCE</scope>
    <source>
        <tissue evidence="2">Shoot tip</tissue>
    </source>
</reference>
<gene>
    <name evidence="2" type="ORF">OIU79_023267</name>
</gene>
<dbReference type="OrthoDB" id="1304274at2759"/>
<feature type="region of interest" description="Disordered" evidence="1">
    <location>
        <begin position="568"/>
        <end position="604"/>
    </location>
</feature>
<evidence type="ECO:0000313" key="3">
    <source>
        <dbReference type="Proteomes" id="UP001151532"/>
    </source>
</evidence>
<accession>A0A9Q0WB25</accession>
<protein>
    <submittedName>
        <fullName evidence="2">NEUROFILAMENT PROTEIN-LIKE PROTEIN</fullName>
    </submittedName>
</protein>
<evidence type="ECO:0000256" key="1">
    <source>
        <dbReference type="SAM" id="MobiDB-lite"/>
    </source>
</evidence>
<keyword evidence="3" id="KW-1185">Reference proteome</keyword>
<feature type="region of interest" description="Disordered" evidence="1">
    <location>
        <begin position="1"/>
        <end position="56"/>
    </location>
</feature>
<dbReference type="EMBL" id="JAPFFK010000005">
    <property type="protein sequence ID" value="KAJ6762473.1"/>
    <property type="molecule type" value="Genomic_DNA"/>
</dbReference>